<dbReference type="InterPro" id="IPR000515">
    <property type="entry name" value="MetI-like"/>
</dbReference>
<comment type="subcellular location">
    <subcellularLocation>
        <location evidence="1 7">Cell membrane</location>
        <topology evidence="1 7">Multi-pass membrane protein</topology>
    </subcellularLocation>
</comment>
<dbReference type="SUPFAM" id="SSF161098">
    <property type="entry name" value="MetI-like"/>
    <property type="match status" value="1"/>
</dbReference>
<protein>
    <submittedName>
        <fullName evidence="9">ABC-type nitrate/sulfonate/bicarbonate transport system permease component</fullName>
    </submittedName>
</protein>
<evidence type="ECO:0000256" key="6">
    <source>
        <dbReference type="ARBA" id="ARBA00023136"/>
    </source>
</evidence>
<keyword evidence="3" id="KW-1003">Cell membrane</keyword>
<organism evidence="9 10">
    <name type="scientific">Isoptericola jiangsuensis</name>
    <dbReference type="NCBI Taxonomy" id="548579"/>
    <lineage>
        <taxon>Bacteria</taxon>
        <taxon>Bacillati</taxon>
        <taxon>Actinomycetota</taxon>
        <taxon>Actinomycetes</taxon>
        <taxon>Micrococcales</taxon>
        <taxon>Promicromonosporaceae</taxon>
        <taxon>Isoptericola</taxon>
    </lineage>
</organism>
<dbReference type="GO" id="GO:0005886">
    <property type="term" value="C:plasma membrane"/>
    <property type="evidence" value="ECO:0007669"/>
    <property type="project" value="UniProtKB-SubCell"/>
</dbReference>
<keyword evidence="2 7" id="KW-0813">Transport</keyword>
<keyword evidence="5 7" id="KW-1133">Transmembrane helix</keyword>
<dbReference type="RefSeq" id="WP_170023545.1">
    <property type="nucleotide sequence ID" value="NZ_PDJJ01000001.1"/>
</dbReference>
<name>A0A2A9EWI4_9MICO</name>
<comment type="similarity">
    <text evidence="7">Belongs to the binding-protein-dependent transport system permease family.</text>
</comment>
<sequence length="267" mass="27499">MNAASWRPVGRAAVNGVLTLVIVLALWWAVVHLTGISPYVAKGPADVWEFLVTGEEAAAHRADLAPLLVRTLQDAALGFVVGMGVAGVLAVCFSLSRAVEAGVMPLALLLRSIPLVSIAPVIILVTGRGTQASVAVIGSIVVLFPALASIMFGLGRASAQSLDLVHVYGGSRLTAMRKVNVPGALPSLFAAARVSVPGAVTGALLAEWLSTGTGIGGSIVKFTASARFDDLWASVALVTVVTLVLYNLVQVVENAVLARMAMASAQR</sequence>
<comment type="caution">
    <text evidence="9">The sequence shown here is derived from an EMBL/GenBank/DDBJ whole genome shotgun (WGS) entry which is preliminary data.</text>
</comment>
<evidence type="ECO:0000256" key="4">
    <source>
        <dbReference type="ARBA" id="ARBA00022692"/>
    </source>
</evidence>
<proteinExistence type="inferred from homology"/>
<dbReference type="PANTHER" id="PTHR30151">
    <property type="entry name" value="ALKANE SULFONATE ABC TRANSPORTER-RELATED, MEMBRANE SUBUNIT"/>
    <property type="match status" value="1"/>
</dbReference>
<dbReference type="Proteomes" id="UP000224130">
    <property type="component" value="Unassembled WGS sequence"/>
</dbReference>
<dbReference type="AlphaFoldDB" id="A0A2A9EWI4"/>
<dbReference type="InterPro" id="IPR035906">
    <property type="entry name" value="MetI-like_sf"/>
</dbReference>
<dbReference type="PANTHER" id="PTHR30151:SF0">
    <property type="entry name" value="ABC TRANSPORTER PERMEASE PROTEIN MJ0413-RELATED"/>
    <property type="match status" value="1"/>
</dbReference>
<evidence type="ECO:0000313" key="10">
    <source>
        <dbReference type="Proteomes" id="UP000224130"/>
    </source>
</evidence>
<dbReference type="EMBL" id="PDJJ01000001">
    <property type="protein sequence ID" value="PFG42605.1"/>
    <property type="molecule type" value="Genomic_DNA"/>
</dbReference>
<feature type="transmembrane region" description="Helical" evidence="7">
    <location>
        <begin position="75"/>
        <end position="96"/>
    </location>
</feature>
<feature type="transmembrane region" description="Helical" evidence="7">
    <location>
        <begin position="12"/>
        <end position="30"/>
    </location>
</feature>
<evidence type="ECO:0000256" key="7">
    <source>
        <dbReference type="RuleBase" id="RU363032"/>
    </source>
</evidence>
<evidence type="ECO:0000313" key="9">
    <source>
        <dbReference type="EMBL" id="PFG42605.1"/>
    </source>
</evidence>
<dbReference type="PROSITE" id="PS50928">
    <property type="entry name" value="ABC_TM1"/>
    <property type="match status" value="1"/>
</dbReference>
<evidence type="ECO:0000256" key="5">
    <source>
        <dbReference type="ARBA" id="ARBA00022989"/>
    </source>
</evidence>
<keyword evidence="4 7" id="KW-0812">Transmembrane</keyword>
<gene>
    <name evidence="9" type="ORF">ATJ88_1268</name>
</gene>
<feature type="transmembrane region" description="Helical" evidence="7">
    <location>
        <begin position="231"/>
        <end position="249"/>
    </location>
</feature>
<dbReference type="Gene3D" id="1.10.3720.10">
    <property type="entry name" value="MetI-like"/>
    <property type="match status" value="1"/>
</dbReference>
<feature type="transmembrane region" description="Helical" evidence="7">
    <location>
        <begin position="132"/>
        <end position="154"/>
    </location>
</feature>
<keyword evidence="6 7" id="KW-0472">Membrane</keyword>
<keyword evidence="10" id="KW-1185">Reference proteome</keyword>
<evidence type="ECO:0000259" key="8">
    <source>
        <dbReference type="PROSITE" id="PS50928"/>
    </source>
</evidence>
<evidence type="ECO:0000256" key="1">
    <source>
        <dbReference type="ARBA" id="ARBA00004651"/>
    </source>
</evidence>
<feature type="domain" description="ABC transmembrane type-1" evidence="8">
    <location>
        <begin position="68"/>
        <end position="250"/>
    </location>
</feature>
<dbReference type="GO" id="GO:0055085">
    <property type="term" value="P:transmembrane transport"/>
    <property type="evidence" value="ECO:0007669"/>
    <property type="project" value="InterPro"/>
</dbReference>
<feature type="transmembrane region" description="Helical" evidence="7">
    <location>
        <begin position="108"/>
        <end position="126"/>
    </location>
</feature>
<dbReference type="Pfam" id="PF00528">
    <property type="entry name" value="BPD_transp_1"/>
    <property type="match status" value="1"/>
</dbReference>
<evidence type="ECO:0000256" key="2">
    <source>
        <dbReference type="ARBA" id="ARBA00022448"/>
    </source>
</evidence>
<reference evidence="9 10" key="1">
    <citation type="submission" date="2017-10" db="EMBL/GenBank/DDBJ databases">
        <title>Sequencing the genomes of 1000 actinobacteria strains.</title>
        <authorList>
            <person name="Klenk H.-P."/>
        </authorList>
    </citation>
    <scope>NUCLEOTIDE SEQUENCE [LARGE SCALE GENOMIC DNA]</scope>
    <source>
        <strain evidence="9 10">DSM 21863</strain>
    </source>
</reference>
<evidence type="ECO:0000256" key="3">
    <source>
        <dbReference type="ARBA" id="ARBA00022475"/>
    </source>
</evidence>
<accession>A0A2A9EWI4</accession>